<dbReference type="SUPFAM" id="SSF101898">
    <property type="entry name" value="NHL repeat"/>
    <property type="match status" value="1"/>
</dbReference>
<dbReference type="Proteomes" id="UP000019141">
    <property type="component" value="Unassembled WGS sequence"/>
</dbReference>
<proteinExistence type="predicted"/>
<comment type="caution">
    <text evidence="1">The sequence shown here is derived from an EMBL/GenBank/DDBJ whole genome shotgun (WGS) entry which is preliminary data.</text>
</comment>
<dbReference type="InterPro" id="IPR011042">
    <property type="entry name" value="6-blade_b-propeller_TolB-like"/>
</dbReference>
<evidence type="ECO:0000313" key="1">
    <source>
        <dbReference type="EMBL" id="ETW96989.1"/>
    </source>
</evidence>
<sequence>MNRYAELVGGTVPEPQVAPGWELAQVCPPSGLFGANGMQIGPDGRLYVAQAFGSQISAIDVDSGEVETISPQGGTIVGPDDLGFDDAGHMYVTEVMSARVSVRSPSGEVRVLADEVPSANGITVHQNRIFMDEHRRGGRLFELYPDGRTPRLIADDLFGPNALMMGPDDKLYFPLVPLGEVWRADPETGVKEKVAEGLQAPPAVKFNPVGELIVPQARTGEIVRIDVQNGDKTVIAQVRPGIDNLVFSADGRMFVSHFIDGGVAEVATDGTSSERILIAAGFVGPWGLACDPSGPLYLGDGLSLATVDADGGVSRLGGILDERFPGFIKGIAPGRANELWITTARGDVVRYRLHDRSFDVLAKRLQPLYGIAAAGPDAAVVAGVESGSLMRVDETGQTTILTTGLSRPSDVLNAGDGTYVVSEMGTGRVVSVSPQGQISSVLDGLHTPKGLGLYQSTLLLVLDAGAQALHAVDLNTRQHQVLVTDLPIDASGPMDFPGGLAVSAEGTVYMAGDLDGSLLALRRA</sequence>
<dbReference type="SUPFAM" id="SSF63829">
    <property type="entry name" value="Calcium-dependent phosphotriesterase"/>
    <property type="match status" value="1"/>
</dbReference>
<dbReference type="InterPro" id="IPR051344">
    <property type="entry name" value="Vgb"/>
</dbReference>
<keyword evidence="2" id="KW-1185">Reference proteome</keyword>
<evidence type="ECO:0008006" key="3">
    <source>
        <dbReference type="Google" id="ProtNLM"/>
    </source>
</evidence>
<dbReference type="HOGENOM" id="CLU_037852_0_0_7"/>
<dbReference type="PANTHER" id="PTHR40274:SF4">
    <property type="entry name" value="BLL1406 PROTEIN"/>
    <property type="match status" value="1"/>
</dbReference>
<evidence type="ECO:0000313" key="2">
    <source>
        <dbReference type="Proteomes" id="UP000019141"/>
    </source>
</evidence>
<gene>
    <name evidence="1" type="ORF">ETSY1_24385</name>
</gene>
<accession>W4LGG6</accession>
<dbReference type="PANTHER" id="PTHR40274">
    <property type="entry name" value="VIRGINIAMYCIN B LYASE"/>
    <property type="match status" value="1"/>
</dbReference>
<organism evidence="1 2">
    <name type="scientific">Entotheonella factor</name>
    <dbReference type="NCBI Taxonomy" id="1429438"/>
    <lineage>
        <taxon>Bacteria</taxon>
        <taxon>Pseudomonadati</taxon>
        <taxon>Nitrospinota/Tectimicrobiota group</taxon>
        <taxon>Candidatus Tectimicrobiota</taxon>
        <taxon>Candidatus Entotheonellia</taxon>
        <taxon>Candidatus Entotheonellales</taxon>
        <taxon>Candidatus Entotheonellaceae</taxon>
        <taxon>Candidatus Entotheonella</taxon>
    </lineage>
</organism>
<dbReference type="EMBL" id="AZHW01000721">
    <property type="protein sequence ID" value="ETW96989.1"/>
    <property type="molecule type" value="Genomic_DNA"/>
</dbReference>
<dbReference type="Gene3D" id="2.120.10.30">
    <property type="entry name" value="TolB, C-terminal domain"/>
    <property type="match status" value="3"/>
</dbReference>
<name>W4LGG6_ENTF1</name>
<protein>
    <recommendedName>
        <fullName evidence="3">SMP-30/Gluconolactonase/LRE-like region domain-containing protein</fullName>
    </recommendedName>
</protein>
<reference evidence="1 2" key="1">
    <citation type="journal article" date="2014" name="Nature">
        <title>An environmental bacterial taxon with a large and distinct metabolic repertoire.</title>
        <authorList>
            <person name="Wilson M.C."/>
            <person name="Mori T."/>
            <person name="Ruckert C."/>
            <person name="Uria A.R."/>
            <person name="Helf M.J."/>
            <person name="Takada K."/>
            <person name="Gernert C."/>
            <person name="Steffens U.A."/>
            <person name="Heycke N."/>
            <person name="Schmitt S."/>
            <person name="Rinke C."/>
            <person name="Helfrich E.J."/>
            <person name="Brachmann A.O."/>
            <person name="Gurgui C."/>
            <person name="Wakimoto T."/>
            <person name="Kracht M."/>
            <person name="Crusemann M."/>
            <person name="Hentschel U."/>
            <person name="Abe I."/>
            <person name="Matsunaga S."/>
            <person name="Kalinowski J."/>
            <person name="Takeyama H."/>
            <person name="Piel J."/>
        </authorList>
    </citation>
    <scope>NUCLEOTIDE SEQUENCE [LARGE SCALE GENOMIC DNA]</scope>
    <source>
        <strain evidence="2">TSY1</strain>
    </source>
</reference>
<dbReference type="AlphaFoldDB" id="W4LGG6"/>